<dbReference type="FunFam" id="3.50.4.10:FF:000002">
    <property type="entry name" value="G-type lectin S-receptor-like serine/threonine-protein kinase"/>
    <property type="match status" value="1"/>
</dbReference>
<keyword evidence="14" id="KW-0325">Glycoprotein</keyword>
<dbReference type="Pfam" id="PF07714">
    <property type="entry name" value="PK_Tyr_Ser-Thr"/>
    <property type="match status" value="1"/>
</dbReference>
<keyword evidence="12" id="KW-1015">Disulfide bond</keyword>
<keyword evidence="7 17" id="KW-0547">Nucleotide-binding</keyword>
<keyword evidence="3" id="KW-0597">Phosphoprotein</keyword>
<evidence type="ECO:0000259" key="20">
    <source>
        <dbReference type="PROSITE" id="PS50011"/>
    </source>
</evidence>
<evidence type="ECO:0000259" key="22">
    <source>
        <dbReference type="PROSITE" id="PS50948"/>
    </source>
</evidence>
<evidence type="ECO:0000259" key="21">
    <source>
        <dbReference type="PROSITE" id="PS50927"/>
    </source>
</evidence>
<reference evidence="23" key="1">
    <citation type="submission" date="2022-02" db="EMBL/GenBank/DDBJ databases">
        <authorList>
            <person name="Henning P.M."/>
            <person name="McCubbin A.G."/>
            <person name="Shore J.S."/>
        </authorList>
    </citation>
    <scope>NUCLEOTIDE SEQUENCE</scope>
    <source>
        <strain evidence="23">F60SS</strain>
        <tissue evidence="23">Leaves</tissue>
    </source>
</reference>
<dbReference type="GO" id="GO:0048544">
    <property type="term" value="P:recognition of pollen"/>
    <property type="evidence" value="ECO:0007669"/>
    <property type="project" value="InterPro"/>
</dbReference>
<evidence type="ECO:0000256" key="17">
    <source>
        <dbReference type="PIRNR" id="PIRNR000641"/>
    </source>
</evidence>
<dbReference type="InterPro" id="IPR001480">
    <property type="entry name" value="Bulb-type_lectin_dom"/>
</dbReference>
<keyword evidence="11 19" id="KW-0472">Membrane</keyword>
<keyword evidence="2 17" id="KW-0723">Serine/threonine-protein kinase</keyword>
<evidence type="ECO:0000313" key="23">
    <source>
        <dbReference type="EMBL" id="KAJ4841984.1"/>
    </source>
</evidence>
<dbReference type="Gene3D" id="2.90.10.10">
    <property type="entry name" value="Bulb-type lectin domain"/>
    <property type="match status" value="1"/>
</dbReference>
<dbReference type="InterPro" id="IPR003609">
    <property type="entry name" value="Pan_app"/>
</dbReference>
<feature type="domain" description="Protein kinase" evidence="20">
    <location>
        <begin position="551"/>
        <end position="828"/>
    </location>
</feature>
<reference evidence="23" key="2">
    <citation type="journal article" date="2023" name="Plants (Basel)">
        <title>Annotation of the Turnera subulata (Passifloraceae) Draft Genome Reveals the S-Locus Evolved after the Divergence of Turneroideae from Passifloroideae in a Stepwise Manner.</title>
        <authorList>
            <person name="Henning P.M."/>
            <person name="Roalson E.H."/>
            <person name="Mir W."/>
            <person name="McCubbin A.G."/>
            <person name="Shore J.S."/>
        </authorList>
    </citation>
    <scope>NUCLEOTIDE SEQUENCE</scope>
    <source>
        <strain evidence="23">F60SS</strain>
    </source>
</reference>
<feature type="region of interest" description="Disordered" evidence="18">
    <location>
        <begin position="833"/>
        <end position="868"/>
    </location>
</feature>
<dbReference type="SMART" id="SM00220">
    <property type="entry name" value="S_TKc"/>
    <property type="match status" value="1"/>
</dbReference>
<dbReference type="GO" id="GO:0016020">
    <property type="term" value="C:membrane"/>
    <property type="evidence" value="ECO:0007669"/>
    <property type="project" value="UniProtKB-SubCell"/>
</dbReference>
<evidence type="ECO:0000256" key="7">
    <source>
        <dbReference type="ARBA" id="ARBA00022741"/>
    </source>
</evidence>
<keyword evidence="6" id="KW-0732">Signal</keyword>
<evidence type="ECO:0000256" key="16">
    <source>
        <dbReference type="ARBA" id="ARBA00048679"/>
    </source>
</evidence>
<dbReference type="Proteomes" id="UP001141552">
    <property type="component" value="Unassembled WGS sequence"/>
</dbReference>
<dbReference type="Pfam" id="PF08276">
    <property type="entry name" value="PAN_2"/>
    <property type="match status" value="1"/>
</dbReference>
<keyword evidence="8 17" id="KW-0418">Kinase</keyword>
<protein>
    <recommendedName>
        <fullName evidence="17">Receptor-like serine/threonine-protein kinase</fullName>
        <ecNumber evidence="17">2.7.11.1</ecNumber>
    </recommendedName>
</protein>
<dbReference type="FunFam" id="1.10.510.10:FF:000060">
    <property type="entry name" value="G-type lectin S-receptor-like serine/threonine-protein kinase"/>
    <property type="match status" value="1"/>
</dbReference>
<evidence type="ECO:0000256" key="9">
    <source>
        <dbReference type="ARBA" id="ARBA00022840"/>
    </source>
</evidence>
<dbReference type="FunFam" id="3.30.200.20:FF:000195">
    <property type="entry name" value="G-type lectin S-receptor-like serine/threonine-protein kinase"/>
    <property type="match status" value="1"/>
</dbReference>
<dbReference type="EC" id="2.7.11.1" evidence="17"/>
<keyword evidence="10 19" id="KW-1133">Transmembrane helix</keyword>
<comment type="similarity">
    <text evidence="17">Belongs to the protein kinase superfamily. Ser/Thr protein kinase family.</text>
</comment>
<comment type="subcellular location">
    <subcellularLocation>
        <location evidence="1">Membrane</location>
        <topology evidence="1">Single-pass type I membrane protein</topology>
    </subcellularLocation>
</comment>
<dbReference type="PROSITE" id="PS50927">
    <property type="entry name" value="BULB_LECTIN"/>
    <property type="match status" value="1"/>
</dbReference>
<dbReference type="SMART" id="SM00108">
    <property type="entry name" value="B_lectin"/>
    <property type="match status" value="1"/>
</dbReference>
<dbReference type="CDD" id="cd14066">
    <property type="entry name" value="STKc_IRAK"/>
    <property type="match status" value="1"/>
</dbReference>
<feature type="domain" description="Bulb-type lectin" evidence="21">
    <location>
        <begin position="66"/>
        <end position="190"/>
    </location>
</feature>
<keyword evidence="5 19" id="KW-0812">Transmembrane</keyword>
<dbReference type="Pfam" id="PF01453">
    <property type="entry name" value="B_lectin"/>
    <property type="match status" value="1"/>
</dbReference>
<feature type="domain" description="Apple" evidence="22">
    <location>
        <begin position="383"/>
        <end position="464"/>
    </location>
</feature>
<proteinExistence type="inferred from homology"/>
<dbReference type="InterPro" id="IPR001245">
    <property type="entry name" value="Ser-Thr/Tyr_kinase_cat_dom"/>
</dbReference>
<dbReference type="FunFam" id="2.90.10.10:FF:000004">
    <property type="entry name" value="G-type lectin S-receptor-like serine/threonine-protein kinase"/>
    <property type="match status" value="1"/>
</dbReference>
<feature type="transmembrane region" description="Helical" evidence="19">
    <location>
        <begin position="483"/>
        <end position="504"/>
    </location>
</feature>
<dbReference type="Gene3D" id="3.50.4.10">
    <property type="entry name" value="Hepatocyte Growth Factor"/>
    <property type="match status" value="1"/>
</dbReference>
<name>A0A9Q0G1T0_9ROSI</name>
<evidence type="ECO:0000256" key="13">
    <source>
        <dbReference type="ARBA" id="ARBA00023170"/>
    </source>
</evidence>
<evidence type="ECO:0000256" key="1">
    <source>
        <dbReference type="ARBA" id="ARBA00004479"/>
    </source>
</evidence>
<dbReference type="AlphaFoldDB" id="A0A9Q0G1T0"/>
<evidence type="ECO:0000313" key="24">
    <source>
        <dbReference type="Proteomes" id="UP001141552"/>
    </source>
</evidence>
<dbReference type="CDD" id="cd01098">
    <property type="entry name" value="PAN_AP_plant"/>
    <property type="match status" value="1"/>
</dbReference>
<dbReference type="Gene3D" id="3.30.200.20">
    <property type="entry name" value="Phosphorylase Kinase, domain 1"/>
    <property type="match status" value="1"/>
</dbReference>
<dbReference type="InterPro" id="IPR011009">
    <property type="entry name" value="Kinase-like_dom_sf"/>
</dbReference>
<comment type="catalytic activity">
    <reaction evidence="16 17">
        <text>L-seryl-[protein] + ATP = O-phospho-L-seryl-[protein] + ADP + H(+)</text>
        <dbReference type="Rhea" id="RHEA:17989"/>
        <dbReference type="Rhea" id="RHEA-COMP:9863"/>
        <dbReference type="Rhea" id="RHEA-COMP:11604"/>
        <dbReference type="ChEBI" id="CHEBI:15378"/>
        <dbReference type="ChEBI" id="CHEBI:29999"/>
        <dbReference type="ChEBI" id="CHEBI:30616"/>
        <dbReference type="ChEBI" id="CHEBI:83421"/>
        <dbReference type="ChEBI" id="CHEBI:456216"/>
        <dbReference type="EC" id="2.7.11.1"/>
    </reaction>
</comment>
<comment type="catalytic activity">
    <reaction evidence="15 17">
        <text>L-threonyl-[protein] + ATP = O-phospho-L-threonyl-[protein] + ADP + H(+)</text>
        <dbReference type="Rhea" id="RHEA:46608"/>
        <dbReference type="Rhea" id="RHEA-COMP:11060"/>
        <dbReference type="Rhea" id="RHEA-COMP:11605"/>
        <dbReference type="ChEBI" id="CHEBI:15378"/>
        <dbReference type="ChEBI" id="CHEBI:30013"/>
        <dbReference type="ChEBI" id="CHEBI:30616"/>
        <dbReference type="ChEBI" id="CHEBI:61977"/>
        <dbReference type="ChEBI" id="CHEBI:456216"/>
        <dbReference type="EC" id="2.7.11.1"/>
    </reaction>
</comment>
<dbReference type="PIRSF" id="PIRSF000641">
    <property type="entry name" value="SRK"/>
    <property type="match status" value="1"/>
</dbReference>
<comment type="caution">
    <text evidence="23">The sequence shown here is derived from an EMBL/GenBank/DDBJ whole genome shotgun (WGS) entry which is preliminary data.</text>
</comment>
<accession>A0A9Q0G1T0</accession>
<dbReference type="InterPro" id="IPR000858">
    <property type="entry name" value="S_locus_glycoprot_dom"/>
</dbReference>
<evidence type="ECO:0000256" key="11">
    <source>
        <dbReference type="ARBA" id="ARBA00023136"/>
    </source>
</evidence>
<keyword evidence="24" id="KW-1185">Reference proteome</keyword>
<evidence type="ECO:0000256" key="3">
    <source>
        <dbReference type="ARBA" id="ARBA00022553"/>
    </source>
</evidence>
<organism evidence="23 24">
    <name type="scientific">Turnera subulata</name>
    <dbReference type="NCBI Taxonomy" id="218843"/>
    <lineage>
        <taxon>Eukaryota</taxon>
        <taxon>Viridiplantae</taxon>
        <taxon>Streptophyta</taxon>
        <taxon>Embryophyta</taxon>
        <taxon>Tracheophyta</taxon>
        <taxon>Spermatophyta</taxon>
        <taxon>Magnoliopsida</taxon>
        <taxon>eudicotyledons</taxon>
        <taxon>Gunneridae</taxon>
        <taxon>Pentapetalae</taxon>
        <taxon>rosids</taxon>
        <taxon>fabids</taxon>
        <taxon>Malpighiales</taxon>
        <taxon>Passifloraceae</taxon>
        <taxon>Turnera</taxon>
    </lineage>
</organism>
<evidence type="ECO:0000256" key="4">
    <source>
        <dbReference type="ARBA" id="ARBA00022679"/>
    </source>
</evidence>
<dbReference type="SUPFAM" id="SSF56112">
    <property type="entry name" value="Protein kinase-like (PK-like)"/>
    <property type="match status" value="1"/>
</dbReference>
<evidence type="ECO:0000256" key="6">
    <source>
        <dbReference type="ARBA" id="ARBA00022729"/>
    </source>
</evidence>
<dbReference type="PANTHER" id="PTHR32444:SF210">
    <property type="entry name" value="NON-SPECIFIC SERINE_THREONINE PROTEIN KINASE"/>
    <property type="match status" value="1"/>
</dbReference>
<dbReference type="Pfam" id="PF00954">
    <property type="entry name" value="S_locus_glycop"/>
    <property type="match status" value="1"/>
</dbReference>
<keyword evidence="4 17" id="KW-0808">Transferase</keyword>
<dbReference type="CDD" id="cd00028">
    <property type="entry name" value="B_lectin"/>
    <property type="match status" value="1"/>
</dbReference>
<evidence type="ECO:0000256" key="8">
    <source>
        <dbReference type="ARBA" id="ARBA00022777"/>
    </source>
</evidence>
<evidence type="ECO:0000256" key="5">
    <source>
        <dbReference type="ARBA" id="ARBA00022692"/>
    </source>
</evidence>
<sequence length="868" mass="98099">MGYLEYIRKKKRSTEEIGTILPTDMLVSTRSRLHTIIIRREQAAFVKFIFCSFLLAIVRPSISIAANSISPGASIKDGGSDTVVSVGQTFELGFFSPSGTSTRRYLGIWYKSFSTGTVVWVANRETPLLDHSGLLKMTDQGILVLLNSTNYTIWSSTAMKAANRPVARLLDSGNLVVKDESDSNPENYLWQSFDQPTHTFLPGMKIGFAHGLEMFLSSWKSIDDPGRGDYTFGIDRRGFPQLLVKKGSSVEYRIGPWNGVRFTGAPRQIPNPVYAYEFVLNEKEAYYHVERKDNNSVPSRFLLNESGLARRLIWLEKTNNWGVYYTVGEDQCDKHLTCGAHSTCNINDAIICSCFEGFEPKSYRDWDLLDWSAGCVRKTPLTCGQGEGFVTYPKLKLPDTSSSWYNMSMNLEECREKCLRNCSCTAYTNANISGAGSGCLLWFGELIDMREYPDTGQDLYVRMSASYLDEMRRKRKAEKQKQIGIIVGAITLTMGVLLVGWILYGRRRKHKSRANMKNILEKYYKNKQNNNEELELPIIQFSAITKATQNFSNGNKLGKGGFGPVYKGTLSDGQEIAVKRLSINSGQGLEEFINEVILIVKLQHRNLVKLLGCCVEGEERMLVYEYMPNKSLDYFIFDESKGRILDWERRINIINGIARGLMYLHQDSRLRIIHRDLKASNILLDYEMNPKISDFGMARIFKGNQTEDKTNKVVGTYGYIAPEYAVKGHFSVKSDIFSFGVLVLEIISGKKNRGFTSQEHHHNLLGHAWKLWMEGRPLELVDDMLDEAADGSQIERCIHVGLLCVQNQPEGRPNMSNVVLMLESQILLPQPKQPGFFGESNLPEAESSSSGNKPATKNEMTMTILQPR</sequence>
<dbReference type="Gene3D" id="1.10.510.10">
    <property type="entry name" value="Transferase(Phosphotransferase) domain 1"/>
    <property type="match status" value="1"/>
</dbReference>
<dbReference type="EMBL" id="JAKUCV010002624">
    <property type="protein sequence ID" value="KAJ4841984.1"/>
    <property type="molecule type" value="Genomic_DNA"/>
</dbReference>
<keyword evidence="13" id="KW-0675">Receptor</keyword>
<evidence type="ECO:0000256" key="2">
    <source>
        <dbReference type="ARBA" id="ARBA00022527"/>
    </source>
</evidence>
<dbReference type="InterPro" id="IPR008271">
    <property type="entry name" value="Ser/Thr_kinase_AS"/>
</dbReference>
<dbReference type="InterPro" id="IPR036426">
    <property type="entry name" value="Bulb-type_lectin_dom_sf"/>
</dbReference>
<dbReference type="PROSITE" id="PS50011">
    <property type="entry name" value="PROTEIN_KINASE_DOM"/>
    <property type="match status" value="1"/>
</dbReference>
<evidence type="ECO:0000256" key="10">
    <source>
        <dbReference type="ARBA" id="ARBA00022989"/>
    </source>
</evidence>
<dbReference type="InterPro" id="IPR024171">
    <property type="entry name" value="SRK-like_kinase"/>
</dbReference>
<feature type="compositionally biased region" description="Polar residues" evidence="18">
    <location>
        <begin position="846"/>
        <end position="868"/>
    </location>
</feature>
<evidence type="ECO:0000256" key="12">
    <source>
        <dbReference type="ARBA" id="ARBA00023157"/>
    </source>
</evidence>
<keyword evidence="9 17" id="KW-0067">ATP-binding</keyword>
<dbReference type="InterPro" id="IPR021820">
    <property type="entry name" value="S-locus_recpt_kinase_C"/>
</dbReference>
<evidence type="ECO:0000256" key="18">
    <source>
        <dbReference type="SAM" id="MobiDB-lite"/>
    </source>
</evidence>
<dbReference type="GO" id="GO:0005524">
    <property type="term" value="F:ATP binding"/>
    <property type="evidence" value="ECO:0007669"/>
    <property type="project" value="UniProtKB-KW"/>
</dbReference>
<dbReference type="Pfam" id="PF11883">
    <property type="entry name" value="DUF3403"/>
    <property type="match status" value="1"/>
</dbReference>
<dbReference type="PROSITE" id="PS00108">
    <property type="entry name" value="PROTEIN_KINASE_ST"/>
    <property type="match status" value="1"/>
</dbReference>
<evidence type="ECO:0000256" key="14">
    <source>
        <dbReference type="ARBA" id="ARBA00023180"/>
    </source>
</evidence>
<dbReference type="InterPro" id="IPR000719">
    <property type="entry name" value="Prot_kinase_dom"/>
</dbReference>
<dbReference type="SMART" id="SM00473">
    <property type="entry name" value="PAN_AP"/>
    <property type="match status" value="1"/>
</dbReference>
<gene>
    <name evidence="23" type="ORF">Tsubulata_005411</name>
</gene>
<evidence type="ECO:0000256" key="19">
    <source>
        <dbReference type="SAM" id="Phobius"/>
    </source>
</evidence>
<dbReference type="GO" id="GO:0004674">
    <property type="term" value="F:protein serine/threonine kinase activity"/>
    <property type="evidence" value="ECO:0007669"/>
    <property type="project" value="UniProtKB-KW"/>
</dbReference>
<dbReference type="PROSITE" id="PS50948">
    <property type="entry name" value="PAN"/>
    <property type="match status" value="1"/>
</dbReference>
<dbReference type="OrthoDB" id="4062651at2759"/>
<dbReference type="SUPFAM" id="SSF51110">
    <property type="entry name" value="alpha-D-mannose-specific plant lectins"/>
    <property type="match status" value="1"/>
</dbReference>
<evidence type="ECO:0000256" key="15">
    <source>
        <dbReference type="ARBA" id="ARBA00047899"/>
    </source>
</evidence>
<dbReference type="PANTHER" id="PTHR32444">
    <property type="entry name" value="BULB-TYPE LECTIN DOMAIN-CONTAINING PROTEIN"/>
    <property type="match status" value="1"/>
</dbReference>